<dbReference type="Pfam" id="PF02653">
    <property type="entry name" value="BPD_transp_2"/>
    <property type="match status" value="1"/>
</dbReference>
<evidence type="ECO:0000313" key="8">
    <source>
        <dbReference type="Proteomes" id="UP001056291"/>
    </source>
</evidence>
<dbReference type="Proteomes" id="UP001056291">
    <property type="component" value="Chromosome"/>
</dbReference>
<dbReference type="CDD" id="cd06579">
    <property type="entry name" value="TM_PBP1_transp_AraH_like"/>
    <property type="match status" value="1"/>
</dbReference>
<keyword evidence="8" id="KW-1185">Reference proteome</keyword>
<accession>A0ABY4W269</accession>
<evidence type="ECO:0000256" key="1">
    <source>
        <dbReference type="ARBA" id="ARBA00004651"/>
    </source>
</evidence>
<proteinExistence type="predicted"/>
<evidence type="ECO:0000313" key="7">
    <source>
        <dbReference type="EMBL" id="USG61266.1"/>
    </source>
</evidence>
<feature type="transmembrane region" description="Helical" evidence="6">
    <location>
        <begin position="26"/>
        <end position="45"/>
    </location>
</feature>
<feature type="transmembrane region" description="Helical" evidence="6">
    <location>
        <begin position="184"/>
        <end position="206"/>
    </location>
</feature>
<evidence type="ECO:0000256" key="5">
    <source>
        <dbReference type="ARBA" id="ARBA00023136"/>
    </source>
</evidence>
<feature type="transmembrane region" description="Helical" evidence="6">
    <location>
        <begin position="81"/>
        <end position="102"/>
    </location>
</feature>
<dbReference type="PANTHER" id="PTHR32196">
    <property type="entry name" value="ABC TRANSPORTER PERMEASE PROTEIN YPHD-RELATED-RELATED"/>
    <property type="match status" value="1"/>
</dbReference>
<reference evidence="7" key="1">
    <citation type="submission" date="2022-06" db="EMBL/GenBank/DDBJ databases">
        <title>Sneathiella actinostolidae sp. nov., isolated from a sea anemonein the Western Pacific Ocean.</title>
        <authorList>
            <person name="Wei M.J."/>
        </authorList>
    </citation>
    <scope>NUCLEOTIDE SEQUENCE</scope>
    <source>
        <strain evidence="7">PHK-P5</strain>
    </source>
</reference>
<evidence type="ECO:0000256" key="6">
    <source>
        <dbReference type="SAM" id="Phobius"/>
    </source>
</evidence>
<feature type="transmembrane region" description="Helical" evidence="6">
    <location>
        <begin position="144"/>
        <end position="164"/>
    </location>
</feature>
<feature type="transmembrane region" description="Helical" evidence="6">
    <location>
        <begin position="317"/>
        <end position="335"/>
    </location>
</feature>
<sequence length="342" mass="35688">MSAETDLAAQASTTSRSILRLLKDPLIWLIVMAFIVGIITSPYFLTPLNLANTIRNSAAIGLLSLGMTMVLLTGRIDLSVAATMVFSVIVGVAITTQIGAVLDERWIVRGNSFVGPPVLAIVITLLTGIGVGILNGIGVAYLKVASFIMTLVMLTALRGLSYIFTNGAPFYLKGATFDWIGDTVYLGMPTGFLIFLAALTVMLLLLKGTVAGSRFYAIGGNEIAAMYAGIKTARYVVAAFAISGGCAALAGIVLTARLKSVEAPLGGGYELTAIAIAVIGGVSLAGGIGSPWRTFLATVLFALGLNLFGLWGVSTSYQNLIIGLVLIVAVGISSIQQRMKQE</sequence>
<keyword evidence="5 6" id="KW-0472">Membrane</keyword>
<keyword evidence="2" id="KW-1003">Cell membrane</keyword>
<feature type="transmembrane region" description="Helical" evidence="6">
    <location>
        <begin position="295"/>
        <end position="311"/>
    </location>
</feature>
<feature type="transmembrane region" description="Helical" evidence="6">
    <location>
        <begin position="268"/>
        <end position="288"/>
    </location>
</feature>
<evidence type="ECO:0000256" key="2">
    <source>
        <dbReference type="ARBA" id="ARBA00022475"/>
    </source>
</evidence>
<comment type="subcellular location">
    <subcellularLocation>
        <location evidence="1">Cell membrane</location>
        <topology evidence="1">Multi-pass membrane protein</topology>
    </subcellularLocation>
</comment>
<dbReference type="EMBL" id="CP098747">
    <property type="protein sequence ID" value="USG61266.1"/>
    <property type="molecule type" value="Genomic_DNA"/>
</dbReference>
<gene>
    <name evidence="7" type="ORF">NBZ79_19085</name>
</gene>
<keyword evidence="3 6" id="KW-0812">Transmembrane</keyword>
<name>A0ABY4W269_9PROT</name>
<feature type="transmembrane region" description="Helical" evidence="6">
    <location>
        <begin position="235"/>
        <end position="256"/>
    </location>
</feature>
<dbReference type="PANTHER" id="PTHR32196:SF72">
    <property type="entry name" value="RIBOSE IMPORT PERMEASE PROTEIN RBSC"/>
    <property type="match status" value="1"/>
</dbReference>
<evidence type="ECO:0000256" key="3">
    <source>
        <dbReference type="ARBA" id="ARBA00022692"/>
    </source>
</evidence>
<feature type="transmembrane region" description="Helical" evidence="6">
    <location>
        <begin position="57"/>
        <end position="74"/>
    </location>
</feature>
<dbReference type="InterPro" id="IPR001851">
    <property type="entry name" value="ABC_transp_permease"/>
</dbReference>
<evidence type="ECO:0000256" key="4">
    <source>
        <dbReference type="ARBA" id="ARBA00022989"/>
    </source>
</evidence>
<dbReference type="RefSeq" id="WP_251934253.1">
    <property type="nucleotide sequence ID" value="NZ_CP098747.1"/>
</dbReference>
<feature type="transmembrane region" description="Helical" evidence="6">
    <location>
        <begin position="114"/>
        <end position="137"/>
    </location>
</feature>
<keyword evidence="4 6" id="KW-1133">Transmembrane helix</keyword>
<protein>
    <submittedName>
        <fullName evidence="7">ABC transporter permease</fullName>
    </submittedName>
</protein>
<organism evidence="7 8">
    <name type="scientific">Sneathiella marina</name>
    <dbReference type="NCBI Taxonomy" id="2950108"/>
    <lineage>
        <taxon>Bacteria</taxon>
        <taxon>Pseudomonadati</taxon>
        <taxon>Pseudomonadota</taxon>
        <taxon>Alphaproteobacteria</taxon>
        <taxon>Sneathiellales</taxon>
        <taxon>Sneathiellaceae</taxon>
        <taxon>Sneathiella</taxon>
    </lineage>
</organism>